<gene>
    <name evidence="2" type="ORF">ECPE_LOCUS10236</name>
</gene>
<organism evidence="2 3">
    <name type="scientific">Echinostoma caproni</name>
    <dbReference type="NCBI Taxonomy" id="27848"/>
    <lineage>
        <taxon>Eukaryota</taxon>
        <taxon>Metazoa</taxon>
        <taxon>Spiralia</taxon>
        <taxon>Lophotrochozoa</taxon>
        <taxon>Platyhelminthes</taxon>
        <taxon>Trematoda</taxon>
        <taxon>Digenea</taxon>
        <taxon>Plagiorchiida</taxon>
        <taxon>Echinostomata</taxon>
        <taxon>Echinostomatoidea</taxon>
        <taxon>Echinostomatidae</taxon>
        <taxon>Echinostoma</taxon>
    </lineage>
</organism>
<comment type="function">
    <text evidence="1">Ubiquitin ligase protein which is a component of the N-end rule pathway. Recognizes and binds to proteins bearing specific N-terminal residues that are destabilizing according to the N-end rule, leading to their ubiquitination and subsequent degradation.</text>
</comment>
<evidence type="ECO:0000313" key="3">
    <source>
        <dbReference type="Proteomes" id="UP000272942"/>
    </source>
</evidence>
<name>A0A3P8GDB9_9TREM</name>
<dbReference type="Proteomes" id="UP000272942">
    <property type="component" value="Unassembled WGS sequence"/>
</dbReference>
<keyword evidence="1" id="KW-0833">Ubl conjugation pathway</keyword>
<sequence>MPEIIRNQELSHYTLLDAFIFCTIKLRFPESLVTFLIGLLAVDEFKEEFVQSYLNHYTRIASTVMISARTRMVTEWSLQMNNRIVHISVQLFSGEYLALRMVRERHLHYLLVHCLLNMCICCRTRLDDRSNMVVNCEGPLIQNNVFWPFVSDLGNLVSHKSIVDVFVEDDEFLNAWTEVLRYMQFMNCFVMKEGNHIEYETMAFYHAITLEIEISANLMWNIWQHYRLPVSAFYLPGYTDTRSTLPVLVHLVCLNRFASLNFSHSLTVRFRAVVQITVSSPPSCAEQN</sequence>
<dbReference type="AlphaFoldDB" id="A0A3P8GDB9"/>
<dbReference type="EMBL" id="UZAN01048731">
    <property type="protein sequence ID" value="VDP86732.1"/>
    <property type="molecule type" value="Genomic_DNA"/>
</dbReference>
<comment type="pathway">
    <text evidence="1">Protein modification; protein ubiquitination.</text>
</comment>
<dbReference type="EC" id="2.3.2.27" evidence="1"/>
<reference evidence="2 3" key="1">
    <citation type="submission" date="2018-11" db="EMBL/GenBank/DDBJ databases">
        <authorList>
            <consortium name="Pathogen Informatics"/>
        </authorList>
    </citation>
    <scope>NUCLEOTIDE SEQUENCE [LARGE SCALE GENOMIC DNA]</scope>
    <source>
        <strain evidence="2 3">Egypt</strain>
    </source>
</reference>
<keyword evidence="1" id="KW-0479">Metal-binding</keyword>
<dbReference type="GO" id="GO:0005737">
    <property type="term" value="C:cytoplasm"/>
    <property type="evidence" value="ECO:0007669"/>
    <property type="project" value="TreeGrafter"/>
</dbReference>
<keyword evidence="1" id="KW-0862">Zinc</keyword>
<comment type="similarity">
    <text evidence="1">Belongs to the E3 ubiquitin-protein ligase UBR1-like family.</text>
</comment>
<dbReference type="PANTHER" id="PTHR21497:SF39">
    <property type="entry name" value="E3 UBIQUITIN-PROTEIN LIGASE UBR3"/>
    <property type="match status" value="1"/>
</dbReference>
<dbReference type="GO" id="GO:0008270">
    <property type="term" value="F:zinc ion binding"/>
    <property type="evidence" value="ECO:0007669"/>
    <property type="project" value="UniProtKB-UniRule"/>
</dbReference>
<comment type="catalytic activity">
    <reaction evidence="1">
        <text>S-ubiquitinyl-[E2 ubiquitin-conjugating enzyme]-L-cysteine + [acceptor protein]-L-lysine = [E2 ubiquitin-conjugating enzyme]-L-cysteine + N(6)-ubiquitinyl-[acceptor protein]-L-lysine.</text>
        <dbReference type="EC" id="2.3.2.27"/>
    </reaction>
</comment>
<proteinExistence type="inferred from homology"/>
<dbReference type="UniPathway" id="UPA00143"/>
<keyword evidence="3" id="KW-1185">Reference proteome</keyword>
<dbReference type="GO" id="GO:0000151">
    <property type="term" value="C:ubiquitin ligase complex"/>
    <property type="evidence" value="ECO:0007669"/>
    <property type="project" value="TreeGrafter"/>
</dbReference>
<evidence type="ECO:0000313" key="2">
    <source>
        <dbReference type="EMBL" id="VDP86732.1"/>
    </source>
</evidence>
<keyword evidence="1" id="KW-0863">Zinc-finger</keyword>
<dbReference type="PANTHER" id="PTHR21497">
    <property type="entry name" value="UBIQUITIN LIGASE E3 ALPHA-RELATED"/>
    <property type="match status" value="1"/>
</dbReference>
<accession>A0A3P8GDB9</accession>
<keyword evidence="1" id="KW-0808">Transferase</keyword>
<evidence type="ECO:0000256" key="1">
    <source>
        <dbReference type="RuleBase" id="RU366018"/>
    </source>
</evidence>
<dbReference type="GO" id="GO:0016567">
    <property type="term" value="P:protein ubiquitination"/>
    <property type="evidence" value="ECO:0007669"/>
    <property type="project" value="UniProtKB-UniRule"/>
</dbReference>
<dbReference type="OrthoDB" id="15304at2759"/>
<dbReference type="GO" id="GO:0061630">
    <property type="term" value="F:ubiquitin protein ligase activity"/>
    <property type="evidence" value="ECO:0007669"/>
    <property type="project" value="UniProtKB-UniRule"/>
</dbReference>
<dbReference type="InterPro" id="IPR039164">
    <property type="entry name" value="UBR1-like"/>
</dbReference>
<dbReference type="GO" id="GO:0071596">
    <property type="term" value="P:ubiquitin-dependent protein catabolic process via the N-end rule pathway"/>
    <property type="evidence" value="ECO:0007669"/>
    <property type="project" value="UniProtKB-UniRule"/>
</dbReference>
<protein>
    <recommendedName>
        <fullName evidence="1">E3 ubiquitin-protein ligase</fullName>
        <ecNumber evidence="1">2.3.2.27</ecNumber>
    </recommendedName>
</protein>